<organism evidence="1 2">
    <name type="scientific">Cordyceps javanica</name>
    <dbReference type="NCBI Taxonomy" id="43265"/>
    <lineage>
        <taxon>Eukaryota</taxon>
        <taxon>Fungi</taxon>
        <taxon>Dikarya</taxon>
        <taxon>Ascomycota</taxon>
        <taxon>Pezizomycotina</taxon>
        <taxon>Sordariomycetes</taxon>
        <taxon>Hypocreomycetidae</taxon>
        <taxon>Hypocreales</taxon>
        <taxon>Cordycipitaceae</taxon>
        <taxon>Cordyceps</taxon>
    </lineage>
</organism>
<gene>
    <name evidence="1" type="ORF">IF1G_03576</name>
</gene>
<accession>A0A545V7Z7</accession>
<dbReference type="Proteomes" id="UP000315783">
    <property type="component" value="Unassembled WGS sequence"/>
</dbReference>
<name>A0A545V7Z7_9HYPO</name>
<evidence type="ECO:0000313" key="2">
    <source>
        <dbReference type="Proteomes" id="UP000315783"/>
    </source>
</evidence>
<comment type="caution">
    <text evidence="1">The sequence shown here is derived from an EMBL/GenBank/DDBJ whole genome shotgun (WGS) entry which is preliminary data.</text>
</comment>
<sequence>MPLSYGADPEALGVPGGVVKVCDSSDAVTDDNYEKEADKGAADMAVLDQDLASSGTASHKGAGIFAGKTREVSSVVTLCLTAPTP</sequence>
<keyword evidence="2" id="KW-1185">Reference proteome</keyword>
<evidence type="ECO:0000313" key="1">
    <source>
        <dbReference type="EMBL" id="TQV97833.1"/>
    </source>
</evidence>
<dbReference type="EMBL" id="SPUK01000004">
    <property type="protein sequence ID" value="TQV97833.1"/>
    <property type="molecule type" value="Genomic_DNA"/>
</dbReference>
<protein>
    <submittedName>
        <fullName evidence="1">Uncharacterized protein</fullName>
    </submittedName>
</protein>
<proteinExistence type="predicted"/>
<dbReference type="AlphaFoldDB" id="A0A545V7Z7"/>
<reference evidence="1 2" key="1">
    <citation type="journal article" date="2019" name="Appl. Microbiol. Biotechnol.">
        <title>Genome sequence of Isaria javanica and comparative genome analysis insights into family S53 peptidase evolution in fungal entomopathogens.</title>
        <authorList>
            <person name="Lin R."/>
            <person name="Zhang X."/>
            <person name="Xin B."/>
            <person name="Zou M."/>
            <person name="Gao Y."/>
            <person name="Qin F."/>
            <person name="Hu Q."/>
            <person name="Xie B."/>
            <person name="Cheng X."/>
        </authorList>
    </citation>
    <scope>NUCLEOTIDE SEQUENCE [LARGE SCALE GENOMIC DNA]</scope>
    <source>
        <strain evidence="1 2">IJ1G</strain>
    </source>
</reference>